<dbReference type="RefSeq" id="WP_337331868.1">
    <property type="nucleotide sequence ID" value="NZ_JBBDGM010000005.1"/>
</dbReference>
<proteinExistence type="predicted"/>
<evidence type="ECO:0000313" key="2">
    <source>
        <dbReference type="EMBL" id="MEJ1088202.1"/>
    </source>
</evidence>
<dbReference type="EMBL" id="JBBDGM010000005">
    <property type="protein sequence ID" value="MEJ1088202.1"/>
    <property type="molecule type" value="Genomic_DNA"/>
</dbReference>
<feature type="domain" description="DUF4935" evidence="1">
    <location>
        <begin position="3"/>
        <end position="165"/>
    </location>
</feature>
<evidence type="ECO:0000313" key="3">
    <source>
        <dbReference type="Proteomes" id="UP001371224"/>
    </source>
</evidence>
<keyword evidence="3" id="KW-1185">Reference proteome</keyword>
<dbReference type="InterPro" id="IPR032557">
    <property type="entry name" value="DUF4935"/>
</dbReference>
<accession>A0ABU8LC13</accession>
<protein>
    <submittedName>
        <fullName evidence="2">PIN domain-containing protein</fullName>
    </submittedName>
</protein>
<comment type="caution">
    <text evidence="2">The sequence shown here is derived from an EMBL/GenBank/DDBJ whole genome shotgun (WGS) entry which is preliminary data.</text>
</comment>
<name>A0ABU8LC13_9MICO</name>
<dbReference type="Pfam" id="PF16289">
    <property type="entry name" value="PIN_12"/>
    <property type="match status" value="1"/>
</dbReference>
<sequence length="346" mass="38798">MIVILDANVLVSDPLLRGSIWPQLTDAISGGRVEVFLPRLAREEAVATYRRLREAKAVEIQAVDRRASLDVQKHLERAVATARKEAKKYPRLLSKALQEVGVTVLEAPQVSHEDVARRAIDRRRPFDDAGSGYRDALHWLSVLEVVDDRFEDSNIVFVSADRRAFGASGKSSDTLHPHLVEELEEREAREPWFRWLQHLHQLAVPGVFHDEIEPAYAISVTAVELGAYLHAQLWEINIAELLPRQLGSGGQVAAVSILDIGEPIVGEIQVRQYWEHRNYRADFVTLMDVELALQRVQPSDVDVDVEEEVVVLSFAAAGHVDVSVSREGLLYSDLELEGFTENMPPA</sequence>
<evidence type="ECO:0000259" key="1">
    <source>
        <dbReference type="Pfam" id="PF16289"/>
    </source>
</evidence>
<reference evidence="2 3" key="1">
    <citation type="submission" date="2024-02" db="EMBL/GenBank/DDBJ databases">
        <authorList>
            <person name="Saticioglu I.B."/>
        </authorList>
    </citation>
    <scope>NUCLEOTIDE SEQUENCE [LARGE SCALE GENOMIC DNA]</scope>
    <source>
        <strain evidence="2 3">Mu-80</strain>
    </source>
</reference>
<organism evidence="2 3">
    <name type="scientific">Microbacterium bandirmense</name>
    <dbReference type="NCBI Taxonomy" id="3122050"/>
    <lineage>
        <taxon>Bacteria</taxon>
        <taxon>Bacillati</taxon>
        <taxon>Actinomycetota</taxon>
        <taxon>Actinomycetes</taxon>
        <taxon>Micrococcales</taxon>
        <taxon>Microbacteriaceae</taxon>
        <taxon>Microbacterium</taxon>
    </lineage>
</organism>
<dbReference type="Proteomes" id="UP001371224">
    <property type="component" value="Unassembled WGS sequence"/>
</dbReference>
<gene>
    <name evidence="2" type="ORF">WDU99_07725</name>
</gene>